<feature type="domain" description="EamA" evidence="8">
    <location>
        <begin position="9"/>
        <end position="143"/>
    </location>
</feature>
<evidence type="ECO:0000256" key="2">
    <source>
        <dbReference type="ARBA" id="ARBA00007362"/>
    </source>
</evidence>
<feature type="transmembrane region" description="Helical" evidence="7">
    <location>
        <begin position="211"/>
        <end position="230"/>
    </location>
</feature>
<protein>
    <submittedName>
        <fullName evidence="9">DMT family transporter</fullName>
    </submittedName>
</protein>
<keyword evidence="5 7" id="KW-1133">Transmembrane helix</keyword>
<keyword evidence="4 7" id="KW-0812">Transmembrane</keyword>
<feature type="transmembrane region" description="Helical" evidence="7">
    <location>
        <begin position="38"/>
        <end position="56"/>
    </location>
</feature>
<evidence type="ECO:0000256" key="1">
    <source>
        <dbReference type="ARBA" id="ARBA00004651"/>
    </source>
</evidence>
<keyword evidence="3" id="KW-1003">Cell membrane</keyword>
<dbReference type="SUPFAM" id="SSF103481">
    <property type="entry name" value="Multidrug resistance efflux transporter EmrE"/>
    <property type="match status" value="2"/>
</dbReference>
<feature type="transmembrane region" description="Helical" evidence="7">
    <location>
        <begin position="182"/>
        <end position="199"/>
    </location>
</feature>
<evidence type="ECO:0000256" key="3">
    <source>
        <dbReference type="ARBA" id="ARBA00022475"/>
    </source>
</evidence>
<dbReference type="PANTHER" id="PTHR22911:SF76">
    <property type="entry name" value="EAMA DOMAIN-CONTAINING PROTEIN"/>
    <property type="match status" value="1"/>
</dbReference>
<gene>
    <name evidence="9" type="ORF">ACFP9W_11425</name>
</gene>
<name>A0ABW1W1S4_9GAMM</name>
<dbReference type="InterPro" id="IPR037185">
    <property type="entry name" value="EmrE-like"/>
</dbReference>
<accession>A0ABW1W1S4</accession>
<organism evidence="9 10">
    <name type="scientific">Tatumella terrea</name>
    <dbReference type="NCBI Taxonomy" id="419007"/>
    <lineage>
        <taxon>Bacteria</taxon>
        <taxon>Pseudomonadati</taxon>
        <taxon>Pseudomonadota</taxon>
        <taxon>Gammaproteobacteria</taxon>
        <taxon>Enterobacterales</taxon>
        <taxon>Erwiniaceae</taxon>
        <taxon>Tatumella</taxon>
    </lineage>
</organism>
<comment type="similarity">
    <text evidence="2">Belongs to the EamA transporter family.</text>
</comment>
<keyword evidence="10" id="KW-1185">Reference proteome</keyword>
<feature type="transmembrane region" description="Helical" evidence="7">
    <location>
        <begin position="12"/>
        <end position="32"/>
    </location>
</feature>
<evidence type="ECO:0000259" key="8">
    <source>
        <dbReference type="Pfam" id="PF00892"/>
    </source>
</evidence>
<evidence type="ECO:0000256" key="7">
    <source>
        <dbReference type="SAM" id="Phobius"/>
    </source>
</evidence>
<evidence type="ECO:0000256" key="5">
    <source>
        <dbReference type="ARBA" id="ARBA00022989"/>
    </source>
</evidence>
<evidence type="ECO:0000313" key="10">
    <source>
        <dbReference type="Proteomes" id="UP001596230"/>
    </source>
</evidence>
<dbReference type="PANTHER" id="PTHR22911">
    <property type="entry name" value="ACYL-MALONYL CONDENSING ENZYME-RELATED"/>
    <property type="match status" value="1"/>
</dbReference>
<feature type="transmembrane region" description="Helical" evidence="7">
    <location>
        <begin position="76"/>
        <end position="95"/>
    </location>
</feature>
<evidence type="ECO:0000256" key="6">
    <source>
        <dbReference type="ARBA" id="ARBA00023136"/>
    </source>
</evidence>
<dbReference type="Proteomes" id="UP001596230">
    <property type="component" value="Unassembled WGS sequence"/>
</dbReference>
<feature type="transmembrane region" description="Helical" evidence="7">
    <location>
        <begin position="267"/>
        <end position="289"/>
    </location>
</feature>
<dbReference type="Pfam" id="PF00892">
    <property type="entry name" value="EamA"/>
    <property type="match status" value="2"/>
</dbReference>
<dbReference type="RefSeq" id="WP_212714701.1">
    <property type="nucleotide sequence ID" value="NZ_JBHSUB010000013.1"/>
</dbReference>
<feature type="transmembrane region" description="Helical" evidence="7">
    <location>
        <begin position="101"/>
        <end position="120"/>
    </location>
</feature>
<keyword evidence="6 7" id="KW-0472">Membrane</keyword>
<reference evidence="10" key="1">
    <citation type="journal article" date="2019" name="Int. J. Syst. Evol. Microbiol.">
        <title>The Global Catalogue of Microorganisms (GCM) 10K type strain sequencing project: providing services to taxonomists for standard genome sequencing and annotation.</title>
        <authorList>
            <consortium name="The Broad Institute Genomics Platform"/>
            <consortium name="The Broad Institute Genome Sequencing Center for Infectious Disease"/>
            <person name="Wu L."/>
            <person name="Ma J."/>
        </authorList>
    </citation>
    <scope>NUCLEOTIDE SEQUENCE [LARGE SCALE GENOMIC DNA]</scope>
    <source>
        <strain evidence="10">CGMCC 1.18518</strain>
    </source>
</reference>
<sequence>MNKDTTNGRGYIFASIGGFVLSFDTVLLRIINLPATDIAFWRAIALSLPVLCLVIYRYCRYRQVPDRESLFGRDMLLSAFFYGLSSVLFPMSAMMTSIANMLFIISTAPLWAGILGWLFLRESVNRVTSLAFIISLTGVFIVISGTGKQLSFSPSIGDLTALLTAISMAAAFVVGRSSQNDLSLSPSVGAIIAALILYVRFDITVLLPPRTLMLVIFEGSVVVFLALSLIAKASRFIPSSHLGLFLLLETILGPLWIYLTFDETPRLSALIGGAVIFIALLLNSVYSLWMLKRGN</sequence>
<comment type="subcellular location">
    <subcellularLocation>
        <location evidence="1">Cell membrane</location>
        <topology evidence="1">Multi-pass membrane protein</topology>
    </subcellularLocation>
</comment>
<evidence type="ECO:0000256" key="4">
    <source>
        <dbReference type="ARBA" id="ARBA00022692"/>
    </source>
</evidence>
<feature type="transmembrane region" description="Helical" evidence="7">
    <location>
        <begin position="159"/>
        <end position="175"/>
    </location>
</feature>
<proteinExistence type="inferred from homology"/>
<comment type="caution">
    <text evidence="9">The sequence shown here is derived from an EMBL/GenBank/DDBJ whole genome shotgun (WGS) entry which is preliminary data.</text>
</comment>
<feature type="domain" description="EamA" evidence="8">
    <location>
        <begin position="156"/>
        <end position="284"/>
    </location>
</feature>
<dbReference type="InterPro" id="IPR000620">
    <property type="entry name" value="EamA_dom"/>
</dbReference>
<feature type="transmembrane region" description="Helical" evidence="7">
    <location>
        <begin position="242"/>
        <end position="261"/>
    </location>
</feature>
<evidence type="ECO:0000313" key="9">
    <source>
        <dbReference type="EMBL" id="MFC6378676.1"/>
    </source>
</evidence>
<feature type="transmembrane region" description="Helical" evidence="7">
    <location>
        <begin position="127"/>
        <end position="147"/>
    </location>
</feature>
<dbReference type="EMBL" id="JBHSUB010000013">
    <property type="protein sequence ID" value="MFC6378676.1"/>
    <property type="molecule type" value="Genomic_DNA"/>
</dbReference>